<comment type="caution">
    <text evidence="2">The sequence shown here is derived from an EMBL/GenBank/DDBJ whole genome shotgun (WGS) entry which is preliminary data.</text>
</comment>
<protein>
    <submittedName>
        <fullName evidence="2">Uncharacterized protein</fullName>
    </submittedName>
</protein>
<feature type="signal peptide" evidence="1">
    <location>
        <begin position="1"/>
        <end position="21"/>
    </location>
</feature>
<organism evidence="2 3">
    <name type="scientific">Nitratireductor aquimarinus</name>
    <dbReference type="NCBI Taxonomy" id="889300"/>
    <lineage>
        <taxon>Bacteria</taxon>
        <taxon>Pseudomonadati</taxon>
        <taxon>Pseudomonadota</taxon>
        <taxon>Alphaproteobacteria</taxon>
        <taxon>Hyphomicrobiales</taxon>
        <taxon>Phyllobacteriaceae</taxon>
        <taxon>Nitratireductor</taxon>
    </lineage>
</organism>
<dbReference type="RefSeq" id="WP_317562152.1">
    <property type="nucleotide sequence ID" value="NZ_JAWLIP010000009.1"/>
</dbReference>
<gene>
    <name evidence="2" type="ORF">R2G56_17925</name>
</gene>
<sequence length="261" mass="29171">MRKLIAGFLFALTAMSAPASAEIDGHGPDSWRVVGVSGNDALNARMGPGTRYPVIERFRSNEGGLKQVTCVPYIPPAHFQRMSEAQRRALPPRWCLMQDRALIRAGWVNANYLRPDFGQPAKPQKPAKRVSVEPGGDLIARSEGLVRALYELRSLEDQGIRTELYTRTGAGRFFQKAIVQRFISGAAGADPIYGAQDFDGACEEPRRHPTQPMYRGMITVIVDCVNFGRAQRTEYALRIDPDQPDGTPRIFRISHKDWDFP</sequence>
<proteinExistence type="predicted"/>
<dbReference type="Proteomes" id="UP001185659">
    <property type="component" value="Unassembled WGS sequence"/>
</dbReference>
<keyword evidence="1" id="KW-0732">Signal</keyword>
<keyword evidence="3" id="KW-1185">Reference proteome</keyword>
<name>A0ABU4APL0_9HYPH</name>
<reference evidence="2 3" key="1">
    <citation type="submission" date="2023-10" db="EMBL/GenBank/DDBJ databases">
        <authorList>
            <person name="Venkata Ramana C."/>
            <person name="Sasikala C."/>
            <person name="Dhurka M."/>
        </authorList>
    </citation>
    <scope>NUCLEOTIDE SEQUENCE [LARGE SCALE GENOMIC DNA]</scope>
    <source>
        <strain evidence="2 3">KCTC 32151</strain>
    </source>
</reference>
<accession>A0ABU4APL0</accession>
<evidence type="ECO:0000313" key="2">
    <source>
        <dbReference type="EMBL" id="MDV6228178.1"/>
    </source>
</evidence>
<feature type="chain" id="PRO_5045804335" evidence="1">
    <location>
        <begin position="22"/>
        <end position="261"/>
    </location>
</feature>
<dbReference type="EMBL" id="JAWLIP010000009">
    <property type="protein sequence ID" value="MDV6228178.1"/>
    <property type="molecule type" value="Genomic_DNA"/>
</dbReference>
<evidence type="ECO:0000256" key="1">
    <source>
        <dbReference type="SAM" id="SignalP"/>
    </source>
</evidence>
<evidence type="ECO:0000313" key="3">
    <source>
        <dbReference type="Proteomes" id="UP001185659"/>
    </source>
</evidence>